<dbReference type="EMBL" id="CAXAMM010018269">
    <property type="protein sequence ID" value="CAK9043006.1"/>
    <property type="molecule type" value="Genomic_DNA"/>
</dbReference>
<protein>
    <submittedName>
        <fullName evidence="2">Uncharacterized protein</fullName>
    </submittedName>
</protein>
<accession>A0ABP0LUW4</accession>
<name>A0ABP0LUW4_9DINO</name>
<reference evidence="2 3" key="1">
    <citation type="submission" date="2024-02" db="EMBL/GenBank/DDBJ databases">
        <authorList>
            <person name="Chen Y."/>
            <person name="Shah S."/>
            <person name="Dougan E. K."/>
            <person name="Thang M."/>
            <person name="Chan C."/>
        </authorList>
    </citation>
    <scope>NUCLEOTIDE SEQUENCE [LARGE SCALE GENOMIC DNA]</scope>
</reference>
<evidence type="ECO:0000313" key="3">
    <source>
        <dbReference type="Proteomes" id="UP001642464"/>
    </source>
</evidence>
<keyword evidence="3" id="KW-1185">Reference proteome</keyword>
<organism evidence="2 3">
    <name type="scientific">Durusdinium trenchii</name>
    <dbReference type="NCBI Taxonomy" id="1381693"/>
    <lineage>
        <taxon>Eukaryota</taxon>
        <taxon>Sar</taxon>
        <taxon>Alveolata</taxon>
        <taxon>Dinophyceae</taxon>
        <taxon>Suessiales</taxon>
        <taxon>Symbiodiniaceae</taxon>
        <taxon>Durusdinium</taxon>
    </lineage>
</organism>
<comment type="caution">
    <text evidence="2">The sequence shown here is derived from an EMBL/GenBank/DDBJ whole genome shotgun (WGS) entry which is preliminary data.</text>
</comment>
<dbReference type="EMBL" id="CAXAMM010018247">
    <property type="protein sequence ID" value="CAK9042986.1"/>
    <property type="molecule type" value="Genomic_DNA"/>
</dbReference>
<evidence type="ECO:0000313" key="2">
    <source>
        <dbReference type="EMBL" id="CAK9043006.1"/>
    </source>
</evidence>
<feature type="non-terminal residue" evidence="2">
    <location>
        <position position="1"/>
    </location>
</feature>
<feature type="non-terminal residue" evidence="2">
    <location>
        <position position="89"/>
    </location>
</feature>
<sequence>DGQAQAFRYTVSAKTKVNVFTPKSVVNPGLDVRSTVIGACLKGKFKKLSGNTQCQLLWEVKLENNMPAVLSPFKPKLHLTCSFNLPANT</sequence>
<evidence type="ECO:0000313" key="1">
    <source>
        <dbReference type="EMBL" id="CAK9042986.1"/>
    </source>
</evidence>
<gene>
    <name evidence="1" type="ORF">SCF082_LOCUS24655</name>
    <name evidence="2" type="ORF">SCF082_LOCUS24667</name>
</gene>
<proteinExistence type="predicted"/>
<dbReference type="Proteomes" id="UP001642464">
    <property type="component" value="Unassembled WGS sequence"/>
</dbReference>